<dbReference type="STRING" id="45065.Lgee_0262"/>
<dbReference type="InterPro" id="IPR023032">
    <property type="entry name" value="tRNA_MAMT_biosynth_bifunc_MnmC"/>
</dbReference>
<dbReference type="GO" id="GO:0005737">
    <property type="term" value="C:cytoplasm"/>
    <property type="evidence" value="ECO:0007669"/>
    <property type="project" value="UniProtKB-SubCell"/>
</dbReference>
<dbReference type="NCBIfam" id="TIGR03197">
    <property type="entry name" value="MnmC_Cterm"/>
    <property type="match status" value="1"/>
</dbReference>
<dbReference type="SUPFAM" id="SSF51905">
    <property type="entry name" value="FAD/NAD(P)-binding domain"/>
    <property type="match status" value="1"/>
</dbReference>
<dbReference type="PANTHER" id="PTHR13847:SF283">
    <property type="entry name" value="TRNA 5-METHYLAMINOMETHYL-2-THIOURIDINE BIOSYNTHESIS BIFUNCTIONAL PROTEIN MNMC"/>
    <property type="match status" value="1"/>
</dbReference>
<dbReference type="NCBIfam" id="NF033855">
    <property type="entry name" value="tRNA_MNMC2"/>
    <property type="match status" value="1"/>
</dbReference>
<accession>A0A0W0U8F9</accession>
<reference evidence="2 3" key="1">
    <citation type="submission" date="2015-11" db="EMBL/GenBank/DDBJ databases">
        <title>Genomic analysis of 38 Legionella species identifies large and diverse effector repertoires.</title>
        <authorList>
            <person name="Burstein D."/>
            <person name="Amaro F."/>
            <person name="Zusman T."/>
            <person name="Lifshitz Z."/>
            <person name="Cohen O."/>
            <person name="Gilbert J.A."/>
            <person name="Pupko T."/>
            <person name="Shuman H.A."/>
            <person name="Segal G."/>
        </authorList>
    </citation>
    <scope>NUCLEOTIDE SEQUENCE [LARGE SCALE GENOMIC DNA]</scope>
    <source>
        <strain evidence="2 3">ATCC 49504</strain>
    </source>
</reference>
<dbReference type="HAMAP" id="MF_01102">
    <property type="entry name" value="MnmC"/>
    <property type="match status" value="1"/>
</dbReference>
<dbReference type="AlphaFoldDB" id="A0A0W0U8F9"/>
<sequence length="678" mass="73590">MPHPLPNHVSVVLSRPLDPIVPADLSWRDGLPYSPAFEDVYFLPENGPAEVRHVFVDGNQLIERWQALPRDAKSHFVIAETGFGSGLNALVTIDCWLKNAPADAHLYYYSCEKYPLKREDFARCMALWPQYEAIGAALLEACPMLVPGMHQLKLSGLPVTLMLMLGDATDMYTELLTSGEAETEKAFGQCRLDAIFLDGFSPAKNPAMWTQTLFNTLGLLAHDTATLATFSCARAVCEGLGQAGFMVSKVPGFGRKRRMLVARKSPNVENRTIRKTPWHVNAKRFQQRGRALVAGAGLAGAFVADALARRGWEVVVLEREANPAGGASGNPQAVLYPMFSSHDSPMSRFFLMAFPQSARRLRALHGEGVGGDFSGILQLAMDNKTRQEFARLRPLFAHCPDVAQWVDAAMASRLAGIPLRHEALFVPAAGWMDARALCTHLLSAPNIHVLANTPVETIHRENSLWYAGGQTGDILVIACGIAASRYPETSHLTLKPLRGQMSGFESTSESRALLLPVCGDGHVLPAVNGVHLTGATYFPGVDSSVCSSEDDARNMARLATFVPDVSWPDAASTQWAGVRAVTPDYLPLVGPVADVGQFSERFAPMRRNAKCWLSATGAFHEGLYICAGFGSRALTSAPLCAEFLAESLDASAPLLPRSIQQALSPARFLVRALIRSSV</sequence>
<dbReference type="Gene3D" id="3.50.50.60">
    <property type="entry name" value="FAD/NAD(P)-binding domain"/>
    <property type="match status" value="1"/>
</dbReference>
<keyword evidence="1" id="KW-0819">tRNA processing</keyword>
<dbReference type="Gene3D" id="3.40.50.150">
    <property type="entry name" value="Vaccinia Virus protein VP39"/>
    <property type="match status" value="1"/>
</dbReference>
<dbReference type="RefSeq" id="WP_051551013.1">
    <property type="nucleotide sequence ID" value="NZ_CAAAHN010000001.1"/>
</dbReference>
<dbReference type="EC" id="1.5.-.-" evidence="1"/>
<keyword evidence="1" id="KW-0808">Transferase</keyword>
<dbReference type="InterPro" id="IPR036188">
    <property type="entry name" value="FAD/NAD-bd_sf"/>
</dbReference>
<comment type="catalytic activity">
    <reaction evidence="1">
        <text>5-aminomethyl-2-thiouridine(34) in tRNA + S-adenosyl-L-methionine = 5-methylaminomethyl-2-thiouridine(34) in tRNA + S-adenosyl-L-homocysteine + H(+)</text>
        <dbReference type="Rhea" id="RHEA:19569"/>
        <dbReference type="Rhea" id="RHEA-COMP:10195"/>
        <dbReference type="Rhea" id="RHEA-COMP:10197"/>
        <dbReference type="ChEBI" id="CHEBI:15378"/>
        <dbReference type="ChEBI" id="CHEBI:57856"/>
        <dbReference type="ChEBI" id="CHEBI:59789"/>
        <dbReference type="ChEBI" id="CHEBI:74454"/>
        <dbReference type="ChEBI" id="CHEBI:74455"/>
        <dbReference type="EC" id="2.1.1.61"/>
    </reaction>
</comment>
<dbReference type="GO" id="GO:0004808">
    <property type="term" value="F:tRNA (5-methylaminomethyl-2-thiouridylate)(34)-methyltransferase activity"/>
    <property type="evidence" value="ECO:0007669"/>
    <property type="project" value="UniProtKB-EC"/>
</dbReference>
<feature type="region of interest" description="FAD-dependent cmnm(5)s(2)U34 oxidoreductase" evidence="1">
    <location>
        <begin position="294"/>
        <end position="678"/>
    </location>
</feature>
<comment type="cofactor">
    <cofactor evidence="1">
        <name>FAD</name>
        <dbReference type="ChEBI" id="CHEBI:57692"/>
    </cofactor>
</comment>
<keyword evidence="1 2" id="KW-0560">Oxidoreductase</keyword>
<dbReference type="Proteomes" id="UP000054785">
    <property type="component" value="Unassembled WGS sequence"/>
</dbReference>
<dbReference type="OrthoDB" id="9786494at2"/>
<comment type="function">
    <text evidence="1">Catalyzes the last two steps in the biosynthesis of 5-methylaminomethyl-2-thiouridine (mnm(5)s(2)U) at the wobble position (U34) in tRNA. Catalyzes the FAD-dependent demodification of cmnm(5)s(2)U34 to nm(5)s(2)U34, followed by the transfer of a methyl group from S-adenosyl-L-methionine to nm(5)s(2)U34, to form mnm(5)s(2)U34.</text>
</comment>
<comment type="caution">
    <text evidence="2">The sequence shown here is derived from an EMBL/GenBank/DDBJ whole genome shotgun (WGS) entry which is preliminary data.</text>
</comment>
<comment type="similarity">
    <text evidence="1">In the N-terminal section; belongs to the methyltransferase superfamily. tRNA (mnm(5)s(2)U34)-methyltransferase family.</text>
</comment>
<dbReference type="NCBIfam" id="NF002481">
    <property type="entry name" value="PRK01747.1-2"/>
    <property type="match status" value="1"/>
</dbReference>
<dbReference type="PATRIC" id="fig|45065.4.peg.278"/>
<keyword evidence="1" id="KW-0511">Multifunctional enzyme</keyword>
<evidence type="ECO:0000256" key="1">
    <source>
        <dbReference type="HAMAP-Rule" id="MF_01102"/>
    </source>
</evidence>
<dbReference type="InterPro" id="IPR008471">
    <property type="entry name" value="MnmC-like_methylTransf"/>
</dbReference>
<dbReference type="GO" id="GO:0002097">
    <property type="term" value="P:tRNA wobble base modification"/>
    <property type="evidence" value="ECO:0007669"/>
    <property type="project" value="UniProtKB-UniRule"/>
</dbReference>
<dbReference type="InterPro" id="IPR006076">
    <property type="entry name" value="FAD-dep_OxRdtase"/>
</dbReference>
<evidence type="ECO:0000313" key="3">
    <source>
        <dbReference type="Proteomes" id="UP000054785"/>
    </source>
</evidence>
<protein>
    <recommendedName>
        <fullName evidence="1">tRNA 5-methylaminomethyl-2-thiouridine biosynthesis bifunctional protein MnmC</fullName>
        <shortName evidence="1">tRNA mnm(5)s(2)U biosynthesis bifunctional protein</shortName>
    </recommendedName>
    <domain>
        <recommendedName>
            <fullName evidence="1">tRNA (mnm(5)s(2)U34)-methyltransferase</fullName>
            <ecNumber evidence="1">2.1.1.61</ecNumber>
        </recommendedName>
    </domain>
    <domain>
        <recommendedName>
            <fullName evidence="1">FAD-dependent cmnm(5)s(2)U34 oxidoreductase</fullName>
            <ecNumber evidence="1">1.5.-.-</ecNumber>
        </recommendedName>
    </domain>
</protein>
<keyword evidence="1" id="KW-0285">Flavoprotein</keyword>
<dbReference type="EC" id="2.1.1.61" evidence="1"/>
<keyword evidence="1" id="KW-0949">S-adenosyl-L-methionine</keyword>
<dbReference type="Gene3D" id="3.30.9.10">
    <property type="entry name" value="D-Amino Acid Oxidase, subunit A, domain 2"/>
    <property type="match status" value="1"/>
</dbReference>
<keyword evidence="1" id="KW-0489">Methyltransferase</keyword>
<comment type="subcellular location">
    <subcellularLocation>
        <location evidence="1">Cytoplasm</location>
    </subcellularLocation>
</comment>
<dbReference type="GO" id="GO:0016645">
    <property type="term" value="F:oxidoreductase activity, acting on the CH-NH group of donors"/>
    <property type="evidence" value="ECO:0007669"/>
    <property type="project" value="InterPro"/>
</dbReference>
<keyword evidence="1" id="KW-0963">Cytoplasm</keyword>
<dbReference type="PANTHER" id="PTHR13847">
    <property type="entry name" value="SARCOSINE DEHYDROGENASE-RELATED"/>
    <property type="match status" value="1"/>
</dbReference>
<name>A0A0W0U8F9_9GAMM</name>
<dbReference type="GO" id="GO:0032259">
    <property type="term" value="P:methylation"/>
    <property type="evidence" value="ECO:0007669"/>
    <property type="project" value="UniProtKB-KW"/>
</dbReference>
<dbReference type="EMBL" id="LNYC01000005">
    <property type="protein sequence ID" value="KTD04232.1"/>
    <property type="molecule type" value="Genomic_DNA"/>
</dbReference>
<gene>
    <name evidence="1 2" type="primary">mnmC</name>
    <name evidence="2" type="ORF">Lgee_0262</name>
</gene>
<comment type="similarity">
    <text evidence="1">In the C-terminal section; belongs to the DAO family.</text>
</comment>
<dbReference type="Pfam" id="PF05430">
    <property type="entry name" value="Methyltransf_30"/>
    <property type="match status" value="1"/>
</dbReference>
<proteinExistence type="inferred from homology"/>
<keyword evidence="1" id="KW-0274">FAD</keyword>
<evidence type="ECO:0000313" key="2">
    <source>
        <dbReference type="EMBL" id="KTD04232.1"/>
    </source>
</evidence>
<dbReference type="InterPro" id="IPR047785">
    <property type="entry name" value="tRNA_MNMC2"/>
</dbReference>
<dbReference type="InterPro" id="IPR017610">
    <property type="entry name" value="tRNA_S-uridine_synth_MnmC_C"/>
</dbReference>
<dbReference type="Pfam" id="PF01266">
    <property type="entry name" value="DAO"/>
    <property type="match status" value="1"/>
</dbReference>
<keyword evidence="3" id="KW-1185">Reference proteome</keyword>
<feature type="region of interest" description="tRNA (mnm(5)s(2)U34)-methyltransferase" evidence="1">
    <location>
        <begin position="1"/>
        <end position="265"/>
    </location>
</feature>
<organism evidence="2 3">
    <name type="scientific">Legionella geestiana</name>
    <dbReference type="NCBI Taxonomy" id="45065"/>
    <lineage>
        <taxon>Bacteria</taxon>
        <taxon>Pseudomonadati</taxon>
        <taxon>Pseudomonadota</taxon>
        <taxon>Gammaproteobacteria</taxon>
        <taxon>Legionellales</taxon>
        <taxon>Legionellaceae</taxon>
        <taxon>Legionella</taxon>
    </lineage>
</organism>
<dbReference type="InterPro" id="IPR029063">
    <property type="entry name" value="SAM-dependent_MTases_sf"/>
</dbReference>
<dbReference type="GO" id="GO:0050660">
    <property type="term" value="F:flavin adenine dinucleotide binding"/>
    <property type="evidence" value="ECO:0007669"/>
    <property type="project" value="UniProtKB-UniRule"/>
</dbReference>